<dbReference type="STRING" id="67767.A0A0J7KGP9"/>
<protein>
    <submittedName>
        <fullName evidence="2">Uncharacterized protein</fullName>
    </submittedName>
</protein>
<evidence type="ECO:0000313" key="3">
    <source>
        <dbReference type="Proteomes" id="UP000036403"/>
    </source>
</evidence>
<accession>A0A0J7KGP9</accession>
<dbReference type="Proteomes" id="UP000036403">
    <property type="component" value="Unassembled WGS sequence"/>
</dbReference>
<comment type="caution">
    <text evidence="2">The sequence shown here is derived from an EMBL/GenBank/DDBJ whole genome shotgun (WGS) entry which is preliminary data.</text>
</comment>
<feature type="compositionally biased region" description="Polar residues" evidence="1">
    <location>
        <begin position="33"/>
        <end position="46"/>
    </location>
</feature>
<organism evidence="2 3">
    <name type="scientific">Lasius niger</name>
    <name type="common">Black garden ant</name>
    <dbReference type="NCBI Taxonomy" id="67767"/>
    <lineage>
        <taxon>Eukaryota</taxon>
        <taxon>Metazoa</taxon>
        <taxon>Ecdysozoa</taxon>
        <taxon>Arthropoda</taxon>
        <taxon>Hexapoda</taxon>
        <taxon>Insecta</taxon>
        <taxon>Pterygota</taxon>
        <taxon>Neoptera</taxon>
        <taxon>Endopterygota</taxon>
        <taxon>Hymenoptera</taxon>
        <taxon>Apocrita</taxon>
        <taxon>Aculeata</taxon>
        <taxon>Formicoidea</taxon>
        <taxon>Formicidae</taxon>
        <taxon>Formicinae</taxon>
        <taxon>Lasius</taxon>
        <taxon>Lasius</taxon>
    </lineage>
</organism>
<evidence type="ECO:0000313" key="2">
    <source>
        <dbReference type="EMBL" id="KMQ89457.1"/>
    </source>
</evidence>
<gene>
    <name evidence="2" type="ORF">RF55_10916</name>
</gene>
<name>A0A0J7KGP9_LASNI</name>
<reference evidence="2 3" key="1">
    <citation type="submission" date="2015-04" db="EMBL/GenBank/DDBJ databases">
        <title>Lasius niger genome sequencing.</title>
        <authorList>
            <person name="Konorov E.A."/>
            <person name="Nikitin M.A."/>
            <person name="Kirill M.V."/>
            <person name="Chang P."/>
        </authorList>
    </citation>
    <scope>NUCLEOTIDE SEQUENCE [LARGE SCALE GENOMIC DNA]</scope>
    <source>
        <tissue evidence="2">Whole</tissue>
    </source>
</reference>
<dbReference type="AlphaFoldDB" id="A0A0J7KGP9"/>
<dbReference type="PaxDb" id="67767-A0A0J7KGP9"/>
<feature type="region of interest" description="Disordered" evidence="1">
    <location>
        <begin position="27"/>
        <end position="48"/>
    </location>
</feature>
<dbReference type="EMBL" id="LBMM01007747">
    <property type="protein sequence ID" value="KMQ89457.1"/>
    <property type="molecule type" value="Genomic_DNA"/>
</dbReference>
<sequence length="81" mass="8588">MAVSTTPMQLSRTVNTCAVTERGVPEGAASLPTRDTFQQTSGSANPTPHVLLMSNTYVDPNAGLMPTPTNPTNTVYYAMNV</sequence>
<proteinExistence type="predicted"/>
<evidence type="ECO:0000256" key="1">
    <source>
        <dbReference type="SAM" id="MobiDB-lite"/>
    </source>
</evidence>
<keyword evidence="3" id="KW-1185">Reference proteome</keyword>